<protein>
    <submittedName>
        <fullName evidence="1">Uncharacterized protein</fullName>
    </submittedName>
</protein>
<gene>
    <name evidence="1" type="ORF">GALMADRAFT_562132</name>
</gene>
<keyword evidence="2" id="KW-1185">Reference proteome</keyword>
<dbReference type="EMBL" id="KL142382">
    <property type="protein sequence ID" value="KDR74766.1"/>
    <property type="molecule type" value="Genomic_DNA"/>
</dbReference>
<reference evidence="2" key="1">
    <citation type="journal article" date="2014" name="Proc. Natl. Acad. Sci. U.S.A.">
        <title>Extensive sampling of basidiomycete genomes demonstrates inadequacy of the white-rot/brown-rot paradigm for wood decay fungi.</title>
        <authorList>
            <person name="Riley R."/>
            <person name="Salamov A.A."/>
            <person name="Brown D.W."/>
            <person name="Nagy L.G."/>
            <person name="Floudas D."/>
            <person name="Held B.W."/>
            <person name="Levasseur A."/>
            <person name="Lombard V."/>
            <person name="Morin E."/>
            <person name="Otillar R."/>
            <person name="Lindquist E.A."/>
            <person name="Sun H."/>
            <person name="LaButti K.M."/>
            <person name="Schmutz J."/>
            <person name="Jabbour D."/>
            <person name="Luo H."/>
            <person name="Baker S.E."/>
            <person name="Pisabarro A.G."/>
            <person name="Walton J.D."/>
            <person name="Blanchette R.A."/>
            <person name="Henrissat B."/>
            <person name="Martin F."/>
            <person name="Cullen D."/>
            <person name="Hibbett D.S."/>
            <person name="Grigoriev I.V."/>
        </authorList>
    </citation>
    <scope>NUCLEOTIDE SEQUENCE [LARGE SCALE GENOMIC DNA]</scope>
    <source>
        <strain evidence="2">CBS 339.88</strain>
    </source>
</reference>
<name>A0A067SV50_GALM3</name>
<evidence type="ECO:0000313" key="2">
    <source>
        <dbReference type="Proteomes" id="UP000027222"/>
    </source>
</evidence>
<proteinExistence type="predicted"/>
<organism evidence="1 2">
    <name type="scientific">Galerina marginata (strain CBS 339.88)</name>
    <dbReference type="NCBI Taxonomy" id="685588"/>
    <lineage>
        <taxon>Eukaryota</taxon>
        <taxon>Fungi</taxon>
        <taxon>Dikarya</taxon>
        <taxon>Basidiomycota</taxon>
        <taxon>Agaricomycotina</taxon>
        <taxon>Agaricomycetes</taxon>
        <taxon>Agaricomycetidae</taxon>
        <taxon>Agaricales</taxon>
        <taxon>Agaricineae</taxon>
        <taxon>Strophariaceae</taxon>
        <taxon>Galerina</taxon>
    </lineage>
</organism>
<evidence type="ECO:0000313" key="1">
    <source>
        <dbReference type="EMBL" id="KDR74766.1"/>
    </source>
</evidence>
<sequence>MSWCSTRLHFDSIRAKPFAPSNKHYTPPIVCKVALFLLLASDTNTCGTPLMIRLFLFPHPCSRYYATALAAVSNRNPTCTYQVAGHLSRRLLFDVGGLERAGRSGIRTMTMEGRGSTFSELEAGSFGVSAGGEDANEPEQQGKMLNLRKWACRKLTSHQQLHRHRLRHRLRPQLRRRLHRLAILHFIFAYNDLSSHSGPNMRKSEGANEEHSPIPTFKCYDCYDLISIYAYKRLRLCQLFFKWSLFVNSFSFWNPTAA</sequence>
<dbReference type="HOGENOM" id="CLU_1077866_0_0_1"/>
<dbReference type="Proteomes" id="UP000027222">
    <property type="component" value="Unassembled WGS sequence"/>
</dbReference>
<accession>A0A067SV50</accession>
<dbReference type="AlphaFoldDB" id="A0A067SV50"/>